<name>A0A0C9MTB1_9FUNG</name>
<dbReference type="InterPro" id="IPR000718">
    <property type="entry name" value="Peptidase_M13"/>
</dbReference>
<proteinExistence type="inferred from homology"/>
<evidence type="ECO:0000256" key="1">
    <source>
        <dbReference type="ARBA" id="ARBA00001947"/>
    </source>
</evidence>
<keyword evidence="6" id="KW-0862">Zinc</keyword>
<dbReference type="GO" id="GO:0004222">
    <property type="term" value="F:metalloendopeptidase activity"/>
    <property type="evidence" value="ECO:0007669"/>
    <property type="project" value="InterPro"/>
</dbReference>
<dbReference type="InterPro" id="IPR024079">
    <property type="entry name" value="MetalloPept_cat_dom_sf"/>
</dbReference>
<dbReference type="SUPFAM" id="SSF55486">
    <property type="entry name" value="Metalloproteases ('zincins'), catalytic domain"/>
    <property type="match status" value="1"/>
</dbReference>
<dbReference type="GO" id="GO:0046872">
    <property type="term" value="F:metal ion binding"/>
    <property type="evidence" value="ECO:0007669"/>
    <property type="project" value="UniProtKB-KW"/>
</dbReference>
<reference evidence="10" key="1">
    <citation type="submission" date="2014-09" db="EMBL/GenBank/DDBJ databases">
        <title>Draft genome sequence of an oleaginous Mucoromycotina fungus Mucor ambiguus NBRC6742.</title>
        <authorList>
            <person name="Takeda I."/>
            <person name="Yamane N."/>
            <person name="Morita T."/>
            <person name="Tamano K."/>
            <person name="Machida M."/>
            <person name="Baker S."/>
            <person name="Koike H."/>
        </authorList>
    </citation>
    <scope>NUCLEOTIDE SEQUENCE</scope>
    <source>
        <strain evidence="10">NBRC 6742</strain>
    </source>
</reference>
<gene>
    <name evidence="10" type="ORF">MAM1_0386c10219</name>
</gene>
<feature type="domain" description="Peptidase M13 N-terminal" evidence="9">
    <location>
        <begin position="38"/>
        <end position="471"/>
    </location>
</feature>
<keyword evidence="7" id="KW-0482">Metalloprotease</keyword>
<evidence type="ECO:0000313" key="11">
    <source>
        <dbReference type="Proteomes" id="UP000053815"/>
    </source>
</evidence>
<evidence type="ECO:0000259" key="9">
    <source>
        <dbReference type="Pfam" id="PF05649"/>
    </source>
</evidence>
<sequence length="741" mass="82294">MATNSLINSTTNSTTCSTPACTTLANAILGDIDLNVDPCSDFYQYTCGSWLAKSTIPDAKVSVGALDTANDVNTEVMRSILEGTYDDAYANLAGSDAGFHTQDQQDADKENFDTLQKYYKVCLNESRIDSLGPTPIYQDVANLENVLFPVENDTQAFSNKTAPLLSQTLARLNQLSIAALNVFYINPDDKHPNINAILVDQVSLGLPSKEYYEVPETLAKYKTGLNDILTKTVGTYSNGTEDAKLRDTESKRSNFTRWSNEKIAAAVDRFIDFETKLANISLKGEEMRDPVKLYNPVKVSDFQANNSYVDWTSVIAALVPSGIQPPDSVVIRATPYFERLSVLLSSGNVTERTVQEYCIITFITKKIYALDSTSREASRKMDGAISSGTTAERPRWETCTKYTSSSISNSMGRFYVLKKFGGEAERKKVETFLTNIHETWLDRLTEIDWLDNQTRAKAIEKVNLIKHQVAYSIASPDLRQPDAIKEYNDGIFINETSFYDTDDLVSTWYTRKLWEKAGQPVDHDEWLLSPQTVNAYYSPNSNQIALLAGILVNPLYNTTHPEYLNYGGIGMVAGHEITHAFDSIGRKYDGKGVLTDWWTNATAAQFEEKTKCFIDQYSKFTVSGPNNSTLNVNGALTLSENLADNGGASIALAAYKKLAKQEQVLPGLEKLSPEALFFVNLGRSWCSKQREETAQQSIYVDVHSPTTARVNGIVQNSAEFAKAFNCPAGSPMNPQNKCTMW</sequence>
<dbReference type="CDD" id="cd08662">
    <property type="entry name" value="M13"/>
    <property type="match status" value="1"/>
</dbReference>
<dbReference type="Gene3D" id="1.10.1380.10">
    <property type="entry name" value="Neutral endopeptidase , domain2"/>
    <property type="match status" value="1"/>
</dbReference>
<dbReference type="GO" id="GO:0016485">
    <property type="term" value="P:protein processing"/>
    <property type="evidence" value="ECO:0007669"/>
    <property type="project" value="TreeGrafter"/>
</dbReference>
<dbReference type="PROSITE" id="PS51885">
    <property type="entry name" value="NEPRILYSIN"/>
    <property type="match status" value="1"/>
</dbReference>
<keyword evidence="4" id="KW-0479">Metal-binding</keyword>
<dbReference type="InterPro" id="IPR008753">
    <property type="entry name" value="Peptidase_M13_N"/>
</dbReference>
<dbReference type="Gene3D" id="3.40.390.10">
    <property type="entry name" value="Collagenase (Catalytic Domain)"/>
    <property type="match status" value="1"/>
</dbReference>
<dbReference type="STRING" id="91626.A0A0C9MTB1"/>
<keyword evidence="11" id="KW-1185">Reference proteome</keyword>
<protein>
    <submittedName>
        <fullName evidence="10">Membrane metallo-endopeptidase-like 1</fullName>
    </submittedName>
</protein>
<dbReference type="OrthoDB" id="6475849at2759"/>
<evidence type="ECO:0000256" key="5">
    <source>
        <dbReference type="ARBA" id="ARBA00022801"/>
    </source>
</evidence>
<evidence type="ECO:0000259" key="8">
    <source>
        <dbReference type="Pfam" id="PF01431"/>
    </source>
</evidence>
<dbReference type="InterPro" id="IPR042089">
    <property type="entry name" value="Peptidase_M13_dom_2"/>
</dbReference>
<evidence type="ECO:0000313" key="10">
    <source>
        <dbReference type="EMBL" id="GAN10674.1"/>
    </source>
</evidence>
<dbReference type="GO" id="GO:0005886">
    <property type="term" value="C:plasma membrane"/>
    <property type="evidence" value="ECO:0007669"/>
    <property type="project" value="TreeGrafter"/>
</dbReference>
<dbReference type="PANTHER" id="PTHR11733:SF167">
    <property type="entry name" value="FI17812P1-RELATED"/>
    <property type="match status" value="1"/>
</dbReference>
<dbReference type="InterPro" id="IPR018497">
    <property type="entry name" value="Peptidase_M13_C"/>
</dbReference>
<comment type="cofactor">
    <cofactor evidence="1">
        <name>Zn(2+)</name>
        <dbReference type="ChEBI" id="CHEBI:29105"/>
    </cofactor>
</comment>
<dbReference type="AlphaFoldDB" id="A0A0C9MTB1"/>
<evidence type="ECO:0000256" key="4">
    <source>
        <dbReference type="ARBA" id="ARBA00022723"/>
    </source>
</evidence>
<accession>A0A0C9MTB1</accession>
<evidence type="ECO:0000256" key="6">
    <source>
        <dbReference type="ARBA" id="ARBA00022833"/>
    </source>
</evidence>
<dbReference type="PANTHER" id="PTHR11733">
    <property type="entry name" value="ZINC METALLOPROTEASE FAMILY M13 NEPRILYSIN-RELATED"/>
    <property type="match status" value="1"/>
</dbReference>
<dbReference type="Pfam" id="PF05649">
    <property type="entry name" value="Peptidase_M13_N"/>
    <property type="match status" value="1"/>
</dbReference>
<dbReference type="EMBL" id="DF836675">
    <property type="protein sequence ID" value="GAN10674.1"/>
    <property type="molecule type" value="Genomic_DNA"/>
</dbReference>
<dbReference type="PRINTS" id="PR00786">
    <property type="entry name" value="NEPRILYSIN"/>
</dbReference>
<keyword evidence="5" id="KW-0378">Hydrolase</keyword>
<dbReference type="Proteomes" id="UP000053815">
    <property type="component" value="Unassembled WGS sequence"/>
</dbReference>
<evidence type="ECO:0000256" key="3">
    <source>
        <dbReference type="ARBA" id="ARBA00022670"/>
    </source>
</evidence>
<dbReference type="Pfam" id="PF01431">
    <property type="entry name" value="Peptidase_M13"/>
    <property type="match status" value="1"/>
</dbReference>
<comment type="similarity">
    <text evidence="2">Belongs to the peptidase M13 family.</text>
</comment>
<keyword evidence="3" id="KW-0645">Protease</keyword>
<evidence type="ECO:0000256" key="2">
    <source>
        <dbReference type="ARBA" id="ARBA00007357"/>
    </source>
</evidence>
<organism evidence="10">
    <name type="scientific">Mucor ambiguus</name>
    <dbReference type="NCBI Taxonomy" id="91626"/>
    <lineage>
        <taxon>Eukaryota</taxon>
        <taxon>Fungi</taxon>
        <taxon>Fungi incertae sedis</taxon>
        <taxon>Mucoromycota</taxon>
        <taxon>Mucoromycotina</taxon>
        <taxon>Mucoromycetes</taxon>
        <taxon>Mucorales</taxon>
        <taxon>Mucorineae</taxon>
        <taxon>Mucoraceae</taxon>
        <taxon>Mucor</taxon>
    </lineage>
</organism>
<feature type="domain" description="Peptidase M13 C-terminal" evidence="8">
    <location>
        <begin position="534"/>
        <end position="739"/>
    </location>
</feature>
<evidence type="ECO:0000256" key="7">
    <source>
        <dbReference type="ARBA" id="ARBA00023049"/>
    </source>
</evidence>